<evidence type="ECO:0000256" key="1">
    <source>
        <dbReference type="SAM" id="MobiDB-lite"/>
    </source>
</evidence>
<protein>
    <recommendedName>
        <fullName evidence="2">Fibronectin type-III domain-containing protein</fullName>
    </recommendedName>
</protein>
<dbReference type="InterPro" id="IPR013783">
    <property type="entry name" value="Ig-like_fold"/>
</dbReference>
<dbReference type="Gene3D" id="2.60.40.10">
    <property type="entry name" value="Immunoglobulins"/>
    <property type="match status" value="7"/>
</dbReference>
<proteinExistence type="predicted"/>
<feature type="domain" description="Fibronectin type-III" evidence="2">
    <location>
        <begin position="576"/>
        <end position="672"/>
    </location>
</feature>
<feature type="region of interest" description="Disordered" evidence="1">
    <location>
        <begin position="815"/>
        <end position="881"/>
    </location>
</feature>
<dbReference type="Pfam" id="PF00041">
    <property type="entry name" value="fn3"/>
    <property type="match status" value="5"/>
</dbReference>
<dbReference type="SMART" id="SM00060">
    <property type="entry name" value="FN3"/>
    <property type="match status" value="7"/>
</dbReference>
<feature type="domain" description="Fibronectin type-III" evidence="2">
    <location>
        <begin position="272"/>
        <end position="366"/>
    </location>
</feature>
<dbReference type="PROSITE" id="PS50853">
    <property type="entry name" value="FN3"/>
    <property type="match status" value="8"/>
</dbReference>
<dbReference type="PANTHER" id="PTHR33480">
    <property type="entry name" value="SET DOMAIN-CONTAINING PROTEIN-RELATED"/>
    <property type="match status" value="1"/>
</dbReference>
<gene>
    <name evidence="3" type="ORF">FSP39_006398</name>
</gene>
<feature type="domain" description="Fibronectin type-III" evidence="2">
    <location>
        <begin position="161"/>
        <end position="259"/>
    </location>
</feature>
<dbReference type="SUPFAM" id="SSF49265">
    <property type="entry name" value="Fibronectin type III"/>
    <property type="match status" value="4"/>
</dbReference>
<dbReference type="EMBL" id="VSWD01000006">
    <property type="protein sequence ID" value="KAK3099573.1"/>
    <property type="molecule type" value="Genomic_DNA"/>
</dbReference>
<organism evidence="3 4">
    <name type="scientific">Pinctada imbricata</name>
    <name type="common">Atlantic pearl-oyster</name>
    <name type="synonym">Pinctada martensii</name>
    <dbReference type="NCBI Taxonomy" id="66713"/>
    <lineage>
        <taxon>Eukaryota</taxon>
        <taxon>Metazoa</taxon>
        <taxon>Spiralia</taxon>
        <taxon>Lophotrochozoa</taxon>
        <taxon>Mollusca</taxon>
        <taxon>Bivalvia</taxon>
        <taxon>Autobranchia</taxon>
        <taxon>Pteriomorphia</taxon>
        <taxon>Pterioida</taxon>
        <taxon>Pterioidea</taxon>
        <taxon>Pteriidae</taxon>
        <taxon>Pinctada</taxon>
    </lineage>
</organism>
<evidence type="ECO:0000313" key="4">
    <source>
        <dbReference type="Proteomes" id="UP001186944"/>
    </source>
</evidence>
<feature type="domain" description="Fibronectin type-III" evidence="2">
    <location>
        <begin position="374"/>
        <end position="465"/>
    </location>
</feature>
<comment type="caution">
    <text evidence="3">The sequence shown here is derived from an EMBL/GenBank/DDBJ whole genome shotgun (WGS) entry which is preliminary data.</text>
</comment>
<evidence type="ECO:0000313" key="3">
    <source>
        <dbReference type="EMBL" id="KAK3099573.1"/>
    </source>
</evidence>
<feature type="compositionally biased region" description="Basic and acidic residues" evidence="1">
    <location>
        <begin position="827"/>
        <end position="844"/>
    </location>
</feature>
<reference evidence="3" key="1">
    <citation type="submission" date="2019-08" db="EMBL/GenBank/DDBJ databases">
        <title>The improved chromosome-level genome for the pearl oyster Pinctada fucata martensii using PacBio sequencing and Hi-C.</title>
        <authorList>
            <person name="Zheng Z."/>
        </authorList>
    </citation>
    <scope>NUCLEOTIDE SEQUENCE</scope>
    <source>
        <strain evidence="3">ZZ-2019</strain>
        <tissue evidence="3">Adductor muscle</tissue>
    </source>
</reference>
<feature type="compositionally biased region" description="Basic and acidic residues" evidence="1">
    <location>
        <begin position="852"/>
        <end position="878"/>
    </location>
</feature>
<accession>A0AA89C3A2</accession>
<keyword evidence="4" id="KW-1185">Reference proteome</keyword>
<feature type="domain" description="Fibronectin type-III" evidence="2">
    <location>
        <begin position="675"/>
        <end position="768"/>
    </location>
</feature>
<name>A0AA89C3A2_PINIB</name>
<dbReference type="Proteomes" id="UP001186944">
    <property type="component" value="Unassembled WGS sequence"/>
</dbReference>
<dbReference type="PANTHER" id="PTHR33480:SF1">
    <property type="entry name" value="TYR RECOMBINASE DOMAIN-CONTAINING PROTEIN"/>
    <property type="match status" value="1"/>
</dbReference>
<feature type="domain" description="Fibronectin type-III" evidence="2">
    <location>
        <begin position="1"/>
        <end position="57"/>
    </location>
</feature>
<sequence>MPSSNWLPLANEIKDTTYYVFGLQKDVDYYIRVHAETKVGVSEPTEPVWIPRATVFPGVPVQRPQITEIEPTTARVSWTLANFPKLKQLRGVFYLLEVLIPPSKYWHTVAKEITDLSHVVTDLKPGQDYLFRVRARTILGKYSNPSPRTSLYKTLATSRAPIDGLEFEESDPNSDMIRLRWNHVDIPPYHVDEEPLFYTVEINDYSDDKWRPLVSGLPATKYKFKAPTPKRDYKFRVRAVTQYGLSPPSPTLLVSCKDSSIGSRFTYQRSYQVSDVHISHLQPDSCLLSWKPVKLPHLSSPVKYQIDVKGSSDIEWRPVAIGITETSLRVNGLDPKRDYNFKVTPLTSTNCLGALPYVTLTSMQESKATYIYHKSRKVHVSDLQLGSLTLSWKRPYQLELPVKYRIDVREFPDLEWRIVAVGITETKCRVTGLNPRRNYNFQVTPLTSVGDLEPLPYVTVTSMPVRPRLPPSEPILTEITKDTVQLSWQPAEVPFFSRVKQQILYCVEMTNESLNSNWTTVTPKTSNTMCFVNELSPDLDYQFRIKAYYMDLARIHTHSRPSLVVSLYRNSAQIFSRREPVFVGLGPDLKSVVLSWQPAVVSDPSKRASYRIEMQVPPQIGEWENIRNLQRFSTLVKMKADQDYFARVRAKIGDMITEPTLPIYVSKRTDPPIIPHEEPILSKIRSESVKLKWRSQSHVTNYYPITYRVEKQVVPNSDWTIEAYGIFSTNFHVVGLHPEEEYKFRILAESEIGISEPTPCVTLQKRLGEIADSSDSEQDGEEEGIEAKGREQHTCIEEYLDWEGNKWIIEEKQRGQNVEDSNNGEMFHGRNGDEDCDQNREENSNKVGLNRMVEKEDTCSSNKRPMDRKEKEVTSCDTKKRKPNDPEEGLIVCTEDEECSSLNEEYVNKSRMVEEDVIMHCQKEECSILYEEQARKGDRFEEAKDFEIKNPKVRKCEIVKLSLKTTHDRNVKALKDGKGEVYLLRSISSNGVKKERCEEEEDGTEKGRRDLSHYGPCPQCYGWVLLKSISRHSKSCILTSRVKFSNLELILQSNILSERIPNAASQALTEEVFSIMDKDHIYEVVCKDSSIIFLGNQLIFCNKGNKTMLPYYISSTMRLAARLKMAIQRIDKSSNDLADYFTPKKFDIVVQAALHCCNQSETDDEDLKSPSNLLKLRFDIRKMASVKYVNGQKHNDAVKRKEAEEFIKMMDQKWSSSVTKLVRDILVEHSYSRVKKLPPVEDLKKFVTYIQSHLKDLNFNDTSYNNFRRTVILALARITLFNRRSCEEVQAMRLAHYRDRKTGSDKVPEEIMGKMTRFEARLSERLEVVTIPGKISGLNIASSSKKEQAQEIGVPVILPGDVKEALQYIADPEVRRKAGIKEFNSYMFSNSRAGVFKAYDATQIVMQESAANLQAADLVRTSSMKNFMTTMFQVLCSTESEKQWVLNCIARNRRIRNLRFRKKSDFSDRIVDVVKILLIQDMGLFVEYREKRLDDIQLDKLVWDEEETTSQRESLDPQLETLDPQCKTLDPQRENLDPQCEASDLQCETLDPQCETLDPQAETVDPRPETLNMQNETLDPQQKTLDPQNETLGPQSENLDLQLEDEYIQLEDDFIPDLHEYLETEDEGEFDGKKRKIKVRWSAEEEAELKELFKEEFEKTLACPGVKQMRKKMKESKLNKNGLIYKRKMDNIRKKITHMLGKLNSKSQLEDDEPS</sequence>
<dbReference type="InterPro" id="IPR003961">
    <property type="entry name" value="FN3_dom"/>
</dbReference>
<dbReference type="InterPro" id="IPR036116">
    <property type="entry name" value="FN3_sf"/>
</dbReference>
<feature type="compositionally biased region" description="Polar residues" evidence="1">
    <location>
        <begin position="815"/>
        <end position="824"/>
    </location>
</feature>
<feature type="domain" description="Fibronectin type-III" evidence="2">
    <location>
        <begin position="470"/>
        <end position="574"/>
    </location>
</feature>
<evidence type="ECO:0000259" key="2">
    <source>
        <dbReference type="PROSITE" id="PS50853"/>
    </source>
</evidence>
<dbReference type="CDD" id="cd00063">
    <property type="entry name" value="FN3"/>
    <property type="match status" value="8"/>
</dbReference>
<feature type="domain" description="Fibronectin type-III" evidence="2">
    <location>
        <begin position="60"/>
        <end position="157"/>
    </location>
</feature>